<evidence type="ECO:0000256" key="1">
    <source>
        <dbReference type="ARBA" id="ARBA00004418"/>
    </source>
</evidence>
<dbReference type="RefSeq" id="WP_153714635.1">
    <property type="nucleotide sequence ID" value="NZ_CP045871.1"/>
</dbReference>
<evidence type="ECO:0000313" key="4">
    <source>
        <dbReference type="EMBL" id="QGG81132.1"/>
    </source>
</evidence>
<dbReference type="AlphaFoldDB" id="A0A5Q2QFL1"/>
<dbReference type="InterPro" id="IPR006059">
    <property type="entry name" value="SBP"/>
</dbReference>
<sequence length="407" mass="45236">MNKKLTALAAAALMAGGANAGTLVINTDDQNPAPKAAFEYAIDSFKAANPDVTVEWNNFDREGYKTRIRNFLTADAPDVATWYPGNRMAPFVDAGLFMDISDVWAAEGLDKEMASTQATMSRDGKQYMVPYSYYQWGIYYRKDLFDKVGAEVPETWDELLATSATLKENGITPFTIGSKFKWTTGGWFDYLNLRSNGYEFHMDLTAGKVPYTDSRVQATFDRWDELVNNGYFIENHATYNWQEGMAPMVQGDAAMYLIGNFAVAPFKEAGLTEDQLGFFQFPEITKGLPMAEDAPADAFFIPAGAKNVDDAKKFLAHIASPMVQTEMNKILGQLPPSSAAQVNDDPYLNAGFEMLSGAYALAQFYDRDAPAAMAKAGMDGFQEYMVKPDRRAAILENLDRVMKRAYQ</sequence>
<dbReference type="KEGG" id="llp:GH975_11385"/>
<protein>
    <submittedName>
        <fullName evidence="4">Extracellular solute-binding protein</fullName>
    </submittedName>
</protein>
<accession>A0A5Q2QFL1</accession>
<evidence type="ECO:0000313" key="5">
    <source>
        <dbReference type="Proteomes" id="UP000388235"/>
    </source>
</evidence>
<name>A0A5Q2QFL1_9GAMM</name>
<dbReference type="Pfam" id="PF01547">
    <property type="entry name" value="SBP_bac_1"/>
    <property type="match status" value="1"/>
</dbReference>
<gene>
    <name evidence="4" type="ORF">GH975_11385</name>
</gene>
<feature type="signal peptide" evidence="3">
    <location>
        <begin position="1"/>
        <end position="20"/>
    </location>
</feature>
<dbReference type="Gene3D" id="3.40.190.10">
    <property type="entry name" value="Periplasmic binding protein-like II"/>
    <property type="match status" value="2"/>
</dbReference>
<comment type="subcellular location">
    <subcellularLocation>
        <location evidence="1">Periplasm</location>
    </subcellularLocation>
</comment>
<feature type="chain" id="PRO_5024298465" evidence="3">
    <location>
        <begin position="21"/>
        <end position="407"/>
    </location>
</feature>
<dbReference type="SUPFAM" id="SSF53850">
    <property type="entry name" value="Periplasmic binding protein-like II"/>
    <property type="match status" value="1"/>
</dbReference>
<dbReference type="Proteomes" id="UP000388235">
    <property type="component" value="Chromosome"/>
</dbReference>
<dbReference type="GO" id="GO:0042597">
    <property type="term" value="C:periplasmic space"/>
    <property type="evidence" value="ECO:0007669"/>
    <property type="project" value="UniProtKB-SubCell"/>
</dbReference>
<dbReference type="OrthoDB" id="2509690at2"/>
<evidence type="ECO:0000256" key="2">
    <source>
        <dbReference type="ARBA" id="ARBA00008520"/>
    </source>
</evidence>
<dbReference type="EMBL" id="CP045871">
    <property type="protein sequence ID" value="QGG81132.1"/>
    <property type="molecule type" value="Genomic_DNA"/>
</dbReference>
<dbReference type="InterPro" id="IPR050490">
    <property type="entry name" value="Bact_solute-bd_prot1"/>
</dbReference>
<proteinExistence type="inferred from homology"/>
<comment type="similarity">
    <text evidence="2">Belongs to the bacterial solute-binding protein 1 family.</text>
</comment>
<reference evidence="4 5" key="1">
    <citation type="submission" date="2019-11" db="EMBL/GenBank/DDBJ databases">
        <authorList>
            <person name="Khan S.A."/>
            <person name="Jeon C.O."/>
            <person name="Chun B.H."/>
        </authorList>
    </citation>
    <scope>NUCLEOTIDE SEQUENCE [LARGE SCALE GENOMIC DNA]</scope>
    <source>
        <strain evidence="4 5">IMCC 1097</strain>
    </source>
</reference>
<keyword evidence="3" id="KW-0732">Signal</keyword>
<organism evidence="4 5">
    <name type="scientific">Litorivicinus lipolyticus</name>
    <dbReference type="NCBI Taxonomy" id="418701"/>
    <lineage>
        <taxon>Bacteria</taxon>
        <taxon>Pseudomonadati</taxon>
        <taxon>Pseudomonadota</taxon>
        <taxon>Gammaproteobacteria</taxon>
        <taxon>Oceanospirillales</taxon>
        <taxon>Litorivicinaceae</taxon>
        <taxon>Litorivicinus</taxon>
    </lineage>
</organism>
<evidence type="ECO:0000256" key="3">
    <source>
        <dbReference type="SAM" id="SignalP"/>
    </source>
</evidence>
<dbReference type="PANTHER" id="PTHR43649">
    <property type="entry name" value="ARABINOSE-BINDING PROTEIN-RELATED"/>
    <property type="match status" value="1"/>
</dbReference>
<keyword evidence="5" id="KW-1185">Reference proteome</keyword>